<comment type="subcellular location">
    <subcellularLocation>
        <location evidence="1">Mitochondrion</location>
    </subcellularLocation>
</comment>
<dbReference type="PANTHER" id="PTHR21183">
    <property type="entry name" value="RIBOSOMAL PROTEIN L47, MITOCHONDRIAL-RELATED"/>
    <property type="match status" value="1"/>
</dbReference>
<evidence type="ECO:0000313" key="9">
    <source>
        <dbReference type="Proteomes" id="UP000803884"/>
    </source>
</evidence>
<keyword evidence="9" id="KW-1185">Reference proteome</keyword>
<keyword evidence="4" id="KW-0496">Mitochondrion</keyword>
<dbReference type="Proteomes" id="UP000803884">
    <property type="component" value="Unassembled WGS sequence"/>
</dbReference>
<reference evidence="8 9" key="1">
    <citation type="journal article" date="2020" name="Microbiol. Resour. Announc.">
        <title>Draft Genome Sequence of a Cladosporium Species Isolated from the Mesophotic Ascidian Didemnum maculosum.</title>
        <authorList>
            <person name="Gioti A."/>
            <person name="Siaperas R."/>
            <person name="Nikolaivits E."/>
            <person name="Le Goff G."/>
            <person name="Ouazzani J."/>
            <person name="Kotoulas G."/>
            <person name="Topakas E."/>
        </authorList>
    </citation>
    <scope>NUCLEOTIDE SEQUENCE [LARGE SCALE GENOMIC DNA]</scope>
    <source>
        <strain evidence="8 9">TM138-S3</strain>
    </source>
</reference>
<dbReference type="GO" id="GO:0005762">
    <property type="term" value="C:mitochondrial large ribosomal subunit"/>
    <property type="evidence" value="ECO:0007669"/>
    <property type="project" value="TreeGrafter"/>
</dbReference>
<dbReference type="GeneID" id="96010086"/>
<dbReference type="GO" id="GO:0003735">
    <property type="term" value="F:structural constituent of ribosome"/>
    <property type="evidence" value="ECO:0007669"/>
    <property type="project" value="InterPro"/>
</dbReference>
<dbReference type="EMBL" id="JAAQHG020000043">
    <property type="protein sequence ID" value="KAL1582846.1"/>
    <property type="molecule type" value="Genomic_DNA"/>
</dbReference>
<keyword evidence="3" id="KW-0689">Ribosomal protein</keyword>
<comment type="caution">
    <text evidence="8">The sequence shown here is derived from an EMBL/GenBank/DDBJ whole genome shotgun (WGS) entry which is preliminary data.</text>
</comment>
<evidence type="ECO:0000313" key="8">
    <source>
        <dbReference type="EMBL" id="KAL1582846.1"/>
    </source>
</evidence>
<evidence type="ECO:0000256" key="7">
    <source>
        <dbReference type="ARBA" id="ARBA00035399"/>
    </source>
</evidence>
<keyword evidence="5" id="KW-0687">Ribonucleoprotein</keyword>
<evidence type="ECO:0000256" key="5">
    <source>
        <dbReference type="ARBA" id="ARBA00023274"/>
    </source>
</evidence>
<evidence type="ECO:0000256" key="2">
    <source>
        <dbReference type="ARBA" id="ARBA00009254"/>
    </source>
</evidence>
<gene>
    <name evidence="8" type="ORF">WHR41_08644</name>
</gene>
<dbReference type="Gene3D" id="6.10.330.20">
    <property type="match status" value="1"/>
</dbReference>
<accession>A0AB34KFY4</accession>
<dbReference type="PANTHER" id="PTHR21183:SF18">
    <property type="entry name" value="LARGE RIBOSOMAL SUBUNIT PROTEIN UL29M"/>
    <property type="match status" value="1"/>
</dbReference>
<dbReference type="Pfam" id="PF06984">
    <property type="entry name" value="MRP-L47"/>
    <property type="match status" value="1"/>
</dbReference>
<dbReference type="InterPro" id="IPR010729">
    <property type="entry name" value="Ribosomal_uL29_mit"/>
</dbReference>
<evidence type="ECO:0000256" key="6">
    <source>
        <dbReference type="ARBA" id="ARBA00035289"/>
    </source>
</evidence>
<evidence type="ECO:0000256" key="4">
    <source>
        <dbReference type="ARBA" id="ARBA00023128"/>
    </source>
</evidence>
<sequence>MHCSSRSIFGGLLSATAQRPATLPPGFLLPAFSSAAQTASFSSSTTRTARKDGNPARGISAIRRTGLNKKIKLSVDANNIPKPVLDPARRSQVEVDFDHGLWGFFGKDRSPLQTPEELHAHGRAWTLQELRSKSWDDLHRLWWLCVKDVNMVMTNEAERKRVDAGYGEYEADARLKELHKTKKNIKICLTERWYSWEDARVAAMEDGEVNLYAQQDKGEPAYTPMEHNTGDSTEALDAPDATIRENIAAENARSEVRV</sequence>
<proteinExistence type="inferred from homology"/>
<dbReference type="AlphaFoldDB" id="A0AB34KFY4"/>
<dbReference type="GO" id="GO:0032543">
    <property type="term" value="P:mitochondrial translation"/>
    <property type="evidence" value="ECO:0007669"/>
    <property type="project" value="TreeGrafter"/>
</dbReference>
<evidence type="ECO:0000256" key="1">
    <source>
        <dbReference type="ARBA" id="ARBA00004173"/>
    </source>
</evidence>
<dbReference type="InterPro" id="IPR038340">
    <property type="entry name" value="MRP-L47_sf"/>
</dbReference>
<organism evidence="8 9">
    <name type="scientific">Cladosporium halotolerans</name>
    <dbReference type="NCBI Taxonomy" id="1052096"/>
    <lineage>
        <taxon>Eukaryota</taxon>
        <taxon>Fungi</taxon>
        <taxon>Dikarya</taxon>
        <taxon>Ascomycota</taxon>
        <taxon>Pezizomycotina</taxon>
        <taxon>Dothideomycetes</taxon>
        <taxon>Dothideomycetidae</taxon>
        <taxon>Cladosporiales</taxon>
        <taxon>Cladosporiaceae</taxon>
        <taxon>Cladosporium</taxon>
    </lineage>
</organism>
<evidence type="ECO:0000256" key="3">
    <source>
        <dbReference type="ARBA" id="ARBA00022980"/>
    </source>
</evidence>
<comment type="similarity">
    <text evidence="2">Belongs to the universal ribosomal protein uL29 family.</text>
</comment>
<dbReference type="RefSeq" id="XP_069225953.1">
    <property type="nucleotide sequence ID" value="XM_069377248.1"/>
</dbReference>
<protein>
    <recommendedName>
        <fullName evidence="6">Large ribosomal subunit protein uL29m</fullName>
    </recommendedName>
    <alternativeName>
        <fullName evidence="7">54S ribosomal protein L4, mitochondrial</fullName>
    </alternativeName>
</protein>
<name>A0AB34KFY4_9PEZI</name>